<reference evidence="5 6" key="1">
    <citation type="submission" date="2020-06" db="EMBL/GenBank/DDBJ databases">
        <title>Mogibacterium timidum strain W9173 genomic sequence.</title>
        <authorList>
            <person name="Wade W.G."/>
            <person name="Johnston C.D."/>
            <person name="Chen T."/>
            <person name="Dewhirst F.E."/>
        </authorList>
    </citation>
    <scope>NUCLEOTIDE SEQUENCE [LARGE SCALE GENOMIC DNA]</scope>
    <source>
        <strain evidence="5 6">W9173</strain>
    </source>
</reference>
<evidence type="ECO:0000259" key="4">
    <source>
        <dbReference type="PROSITE" id="PS50995"/>
    </source>
</evidence>
<dbReference type="EMBL" id="JABXYR010000002">
    <property type="protein sequence ID" value="NWO23673.1"/>
    <property type="molecule type" value="Genomic_DNA"/>
</dbReference>
<dbReference type="AlphaFoldDB" id="A0A7Y9B110"/>
<dbReference type="SMART" id="SM00347">
    <property type="entry name" value="HTH_MARR"/>
    <property type="match status" value="1"/>
</dbReference>
<feature type="domain" description="HTH marR-type" evidence="4">
    <location>
        <begin position="1"/>
        <end position="156"/>
    </location>
</feature>
<dbReference type="RefSeq" id="WP_178978665.1">
    <property type="nucleotide sequence ID" value="NZ_CAJPUB010000015.1"/>
</dbReference>
<evidence type="ECO:0000313" key="5">
    <source>
        <dbReference type="EMBL" id="NWO23673.1"/>
    </source>
</evidence>
<dbReference type="PANTHER" id="PTHR42756">
    <property type="entry name" value="TRANSCRIPTIONAL REGULATOR, MARR"/>
    <property type="match status" value="1"/>
</dbReference>
<organism evidence="5 6">
    <name type="scientific">Mogibacterium timidum</name>
    <dbReference type="NCBI Taxonomy" id="35519"/>
    <lineage>
        <taxon>Bacteria</taxon>
        <taxon>Bacillati</taxon>
        <taxon>Bacillota</taxon>
        <taxon>Clostridia</taxon>
        <taxon>Peptostreptococcales</taxon>
        <taxon>Anaerovoracaceae</taxon>
        <taxon>Mogibacterium</taxon>
    </lineage>
</organism>
<sequence>MKEYQSKLLLQMHSFRKVKFWKLVPELSPSEHMLINSLCICESGRQNSGKCGSFSEIADLKISDMKGVKVSELARSIHIPMSGVSRMLASLEERGIIERRVDLNDRRNTLVFFTENGFNKAKEYRNVFDKYLDAVFEKFGKDKATQLMTLLEELSDVAKEELDKIPDESCIEVGREGRKDK</sequence>
<keyword evidence="6" id="KW-1185">Reference proteome</keyword>
<evidence type="ECO:0000313" key="6">
    <source>
        <dbReference type="Proteomes" id="UP000526307"/>
    </source>
</evidence>
<keyword evidence="2" id="KW-0238">DNA-binding</keyword>
<accession>A0A7Y9B110</accession>
<dbReference type="InterPro" id="IPR036390">
    <property type="entry name" value="WH_DNA-bd_sf"/>
</dbReference>
<dbReference type="PANTHER" id="PTHR42756:SF1">
    <property type="entry name" value="TRANSCRIPTIONAL REPRESSOR OF EMRAB OPERON"/>
    <property type="match status" value="1"/>
</dbReference>
<gene>
    <name evidence="5" type="ORF">HW270_06305</name>
</gene>
<dbReference type="Proteomes" id="UP000526307">
    <property type="component" value="Unassembled WGS sequence"/>
</dbReference>
<name>A0A7Y9B110_9FIRM</name>
<keyword evidence="3" id="KW-0804">Transcription</keyword>
<evidence type="ECO:0000256" key="1">
    <source>
        <dbReference type="ARBA" id="ARBA00023015"/>
    </source>
</evidence>
<protein>
    <submittedName>
        <fullName evidence="5">Winged helix-turn-helix transcriptional regulator</fullName>
    </submittedName>
</protein>
<dbReference type="SUPFAM" id="SSF46785">
    <property type="entry name" value="Winged helix' DNA-binding domain"/>
    <property type="match status" value="1"/>
</dbReference>
<dbReference type="GO" id="GO:0003677">
    <property type="term" value="F:DNA binding"/>
    <property type="evidence" value="ECO:0007669"/>
    <property type="project" value="UniProtKB-KW"/>
</dbReference>
<dbReference type="Pfam" id="PF01047">
    <property type="entry name" value="MarR"/>
    <property type="match status" value="1"/>
</dbReference>
<dbReference type="PRINTS" id="PR00598">
    <property type="entry name" value="HTHMARR"/>
</dbReference>
<proteinExistence type="predicted"/>
<comment type="caution">
    <text evidence="5">The sequence shown here is derived from an EMBL/GenBank/DDBJ whole genome shotgun (WGS) entry which is preliminary data.</text>
</comment>
<dbReference type="InterPro" id="IPR000835">
    <property type="entry name" value="HTH_MarR-typ"/>
</dbReference>
<dbReference type="GO" id="GO:0003700">
    <property type="term" value="F:DNA-binding transcription factor activity"/>
    <property type="evidence" value="ECO:0007669"/>
    <property type="project" value="InterPro"/>
</dbReference>
<dbReference type="PROSITE" id="PS50995">
    <property type="entry name" value="HTH_MARR_2"/>
    <property type="match status" value="1"/>
</dbReference>
<dbReference type="InterPro" id="IPR036388">
    <property type="entry name" value="WH-like_DNA-bd_sf"/>
</dbReference>
<evidence type="ECO:0000256" key="2">
    <source>
        <dbReference type="ARBA" id="ARBA00023125"/>
    </source>
</evidence>
<dbReference type="Gene3D" id="1.10.10.10">
    <property type="entry name" value="Winged helix-like DNA-binding domain superfamily/Winged helix DNA-binding domain"/>
    <property type="match status" value="1"/>
</dbReference>
<keyword evidence="1" id="KW-0805">Transcription regulation</keyword>
<evidence type="ECO:0000256" key="3">
    <source>
        <dbReference type="ARBA" id="ARBA00023163"/>
    </source>
</evidence>